<evidence type="ECO:0000313" key="2">
    <source>
        <dbReference type="Proteomes" id="UP000281350"/>
    </source>
</evidence>
<comment type="caution">
    <text evidence="1">The sequence shown here is derived from an EMBL/GenBank/DDBJ whole genome shotgun (WGS) entry which is preliminary data.</text>
</comment>
<dbReference type="EMBL" id="RBPY01000179">
    <property type="protein sequence ID" value="RMO69533.1"/>
    <property type="molecule type" value="Genomic_DNA"/>
</dbReference>
<name>A0A3M3XK13_9PSED</name>
<evidence type="ECO:0000313" key="1">
    <source>
        <dbReference type="EMBL" id="RMO69533.1"/>
    </source>
</evidence>
<organism evidence="1 2">
    <name type="scientific">Pseudomonas syringae pv. primulae</name>
    <dbReference type="NCBI Taxonomy" id="251707"/>
    <lineage>
        <taxon>Bacteria</taxon>
        <taxon>Pseudomonadati</taxon>
        <taxon>Pseudomonadota</taxon>
        <taxon>Gammaproteobacteria</taxon>
        <taxon>Pseudomonadales</taxon>
        <taxon>Pseudomonadaceae</taxon>
        <taxon>Pseudomonas</taxon>
    </lineage>
</organism>
<protein>
    <submittedName>
        <fullName evidence="1">Uncharacterized protein</fullName>
    </submittedName>
</protein>
<accession>A0A3M3XK13</accession>
<dbReference type="RefSeq" id="WP_147464820.1">
    <property type="nucleotide sequence ID" value="NZ_RBPY01000179.1"/>
</dbReference>
<dbReference type="Proteomes" id="UP000281350">
    <property type="component" value="Unassembled WGS sequence"/>
</dbReference>
<sequence length="182" mass="20209">MDISRYVDLHSYSSSKGFVGYVEYVGENPRSGTDAALDNLERFLCLASGESIVFTTLAFKGSKRSLKGVYGYEEADFRAYVEPAVGSEMVSKCYDESCSFRVLPLINGNFRDSGLRSACYIVMALDGVAGHLFIFSRAASVIFYPHDDTGFGVIAVEKDNLSSVFFDFFKTDSFKVNLKNNY</sequence>
<reference evidence="1 2" key="1">
    <citation type="submission" date="2018-08" db="EMBL/GenBank/DDBJ databases">
        <title>Recombination of ecologically and evolutionarily significant loci maintains genetic cohesion in the Pseudomonas syringae species complex.</title>
        <authorList>
            <person name="Dillon M."/>
            <person name="Thakur S."/>
            <person name="Almeida R.N.D."/>
            <person name="Weir B.S."/>
            <person name="Guttman D.S."/>
        </authorList>
    </citation>
    <scope>NUCLEOTIDE SEQUENCE [LARGE SCALE GENOMIC DNA]</scope>
    <source>
        <strain evidence="1 2">ICMP 2732</strain>
    </source>
</reference>
<gene>
    <name evidence="1" type="ORF">ALQ36_103323</name>
</gene>
<proteinExistence type="predicted"/>
<dbReference type="AlphaFoldDB" id="A0A3M3XK13"/>